<dbReference type="SMART" id="SM00175">
    <property type="entry name" value="RAB"/>
    <property type="match status" value="1"/>
</dbReference>
<dbReference type="Proteomes" id="UP001187531">
    <property type="component" value="Unassembled WGS sequence"/>
</dbReference>
<feature type="compositionally biased region" description="Polar residues" evidence="11">
    <location>
        <begin position="407"/>
        <end position="433"/>
    </location>
</feature>
<evidence type="ECO:0000313" key="14">
    <source>
        <dbReference type="EMBL" id="KAK2703260.1"/>
    </source>
</evidence>
<reference evidence="14" key="1">
    <citation type="submission" date="2023-07" db="EMBL/GenBank/DDBJ databases">
        <title>Chromosome-level genome assembly of Artemia franciscana.</title>
        <authorList>
            <person name="Jo E."/>
        </authorList>
    </citation>
    <scope>NUCLEOTIDE SEQUENCE</scope>
    <source>
        <tissue evidence="14">Whole body</tissue>
    </source>
</reference>
<dbReference type="SUPFAM" id="SSF50729">
    <property type="entry name" value="PH domain-like"/>
    <property type="match status" value="1"/>
</dbReference>
<evidence type="ECO:0000256" key="11">
    <source>
        <dbReference type="SAM" id="MobiDB-lite"/>
    </source>
</evidence>
<protein>
    <submittedName>
        <fullName evidence="14">Uncharacterized protein</fullName>
    </submittedName>
</protein>
<dbReference type="EMBL" id="JAVRJZ010000109">
    <property type="protein sequence ID" value="KAK2703260.1"/>
    <property type="molecule type" value="Genomic_DNA"/>
</dbReference>
<keyword evidence="3" id="KW-0479">Metal-binding</keyword>
<dbReference type="PROSITE" id="PS51419">
    <property type="entry name" value="RAB"/>
    <property type="match status" value="1"/>
</dbReference>
<dbReference type="FunFam" id="1.10.220.150:FF:000001">
    <property type="entry name" value="Arf-GAP with GTPase, ANK repeat and PH domain-containing protein 1"/>
    <property type="match status" value="1"/>
</dbReference>
<comment type="caution">
    <text evidence="14">The sequence shown here is derived from an EMBL/GenBank/DDBJ whole genome shotgun (WGS) entry which is preliminary data.</text>
</comment>
<keyword evidence="4" id="KW-0547">Nucleotide-binding</keyword>
<evidence type="ECO:0000256" key="10">
    <source>
        <dbReference type="PROSITE-ProRule" id="PRU00288"/>
    </source>
</evidence>
<evidence type="ECO:0000256" key="8">
    <source>
        <dbReference type="ARBA" id="ARBA00023134"/>
    </source>
</evidence>
<feature type="region of interest" description="Disordered" evidence="11">
    <location>
        <begin position="577"/>
        <end position="601"/>
    </location>
</feature>
<dbReference type="Gene3D" id="2.30.29.30">
    <property type="entry name" value="Pleckstrin-homology domain (PH domain)/Phosphotyrosine-binding domain (PTB)"/>
    <property type="match status" value="2"/>
</dbReference>
<keyword evidence="15" id="KW-1185">Reference proteome</keyword>
<dbReference type="SMART" id="SM00173">
    <property type="entry name" value="RAS"/>
    <property type="match status" value="1"/>
</dbReference>
<keyword evidence="6" id="KW-0862">Zinc</keyword>
<dbReference type="InterPro" id="IPR011993">
    <property type="entry name" value="PH-like_dom_sf"/>
</dbReference>
<dbReference type="PANTHER" id="PTHR45819">
    <property type="entry name" value="CENTAURIN-GAMMA-1A"/>
    <property type="match status" value="1"/>
</dbReference>
<dbReference type="InterPro" id="IPR002110">
    <property type="entry name" value="Ankyrin_rpt"/>
</dbReference>
<name>A0AA88L0L1_ARTSF</name>
<dbReference type="InterPro" id="IPR001164">
    <property type="entry name" value="ArfGAP_dom"/>
</dbReference>
<dbReference type="Pfam" id="PF00071">
    <property type="entry name" value="Ras"/>
    <property type="match status" value="1"/>
</dbReference>
<feature type="domain" description="Arf-GAP" evidence="13">
    <location>
        <begin position="746"/>
        <end position="867"/>
    </location>
</feature>
<evidence type="ECO:0000256" key="2">
    <source>
        <dbReference type="ARBA" id="ARBA00022468"/>
    </source>
</evidence>
<dbReference type="InterPro" id="IPR027417">
    <property type="entry name" value="P-loop_NTPase"/>
</dbReference>
<dbReference type="PRINTS" id="PR00405">
    <property type="entry name" value="REVINTRACTNG"/>
</dbReference>
<dbReference type="PROSITE" id="PS50115">
    <property type="entry name" value="ARFGAP"/>
    <property type="match status" value="1"/>
</dbReference>
<dbReference type="SUPFAM" id="SSF57863">
    <property type="entry name" value="ArfGap/RecO-like zinc finger"/>
    <property type="match status" value="1"/>
</dbReference>
<dbReference type="InterPro" id="IPR001806">
    <property type="entry name" value="Small_GTPase"/>
</dbReference>
<dbReference type="InterPro" id="IPR051282">
    <property type="entry name" value="Arf-GAP_GTPase_ANK_PH"/>
</dbReference>
<feature type="domain" description="PH" evidence="12">
    <location>
        <begin position="518"/>
        <end position="725"/>
    </location>
</feature>
<dbReference type="Pfam" id="PF12796">
    <property type="entry name" value="Ank_2"/>
    <property type="match status" value="1"/>
</dbReference>
<feature type="region of interest" description="Disordered" evidence="11">
    <location>
        <begin position="660"/>
        <end position="681"/>
    </location>
</feature>
<dbReference type="SMART" id="SM00105">
    <property type="entry name" value="ArfGap"/>
    <property type="match status" value="1"/>
</dbReference>
<dbReference type="SMART" id="SM00174">
    <property type="entry name" value="RHO"/>
    <property type="match status" value="1"/>
</dbReference>
<dbReference type="SMART" id="SM00233">
    <property type="entry name" value="PH"/>
    <property type="match status" value="1"/>
</dbReference>
<evidence type="ECO:0000256" key="7">
    <source>
        <dbReference type="ARBA" id="ARBA00023043"/>
    </source>
</evidence>
<evidence type="ECO:0000259" key="13">
    <source>
        <dbReference type="PROSITE" id="PS50115"/>
    </source>
</evidence>
<keyword evidence="2" id="KW-0343">GTPase activation</keyword>
<dbReference type="AlphaFoldDB" id="A0AA88L0L1"/>
<dbReference type="Gene3D" id="1.25.40.20">
    <property type="entry name" value="Ankyrin repeat-containing domain"/>
    <property type="match status" value="1"/>
</dbReference>
<dbReference type="Pfam" id="PF01412">
    <property type="entry name" value="ArfGap"/>
    <property type="match status" value="1"/>
</dbReference>
<keyword evidence="5 10" id="KW-0863">Zinc-finger</keyword>
<dbReference type="SUPFAM" id="SSF52540">
    <property type="entry name" value="P-loop containing nucleoside triphosphate hydrolases"/>
    <property type="match status" value="1"/>
</dbReference>
<feature type="compositionally biased region" description="Low complexity" evidence="11">
    <location>
        <begin position="470"/>
        <end position="479"/>
    </location>
</feature>
<dbReference type="GO" id="GO:0005096">
    <property type="term" value="F:GTPase activator activity"/>
    <property type="evidence" value="ECO:0007669"/>
    <property type="project" value="UniProtKB-KW"/>
</dbReference>
<dbReference type="InterPro" id="IPR001849">
    <property type="entry name" value="PH_domain"/>
</dbReference>
<dbReference type="GO" id="GO:0005525">
    <property type="term" value="F:GTP binding"/>
    <property type="evidence" value="ECO:0007669"/>
    <property type="project" value="UniProtKB-KW"/>
</dbReference>
<dbReference type="InterPro" id="IPR036770">
    <property type="entry name" value="Ankyrin_rpt-contain_sf"/>
</dbReference>
<accession>A0AA88L0L1</accession>
<dbReference type="GO" id="GO:0008270">
    <property type="term" value="F:zinc ion binding"/>
    <property type="evidence" value="ECO:0007669"/>
    <property type="project" value="UniProtKB-KW"/>
</dbReference>
<dbReference type="InterPro" id="IPR038508">
    <property type="entry name" value="ArfGAP_dom_sf"/>
</dbReference>
<feature type="compositionally biased region" description="Polar residues" evidence="11">
    <location>
        <begin position="584"/>
        <end position="601"/>
    </location>
</feature>
<evidence type="ECO:0000256" key="1">
    <source>
        <dbReference type="ARBA" id="ARBA00005430"/>
    </source>
</evidence>
<dbReference type="PROSITE" id="PS50088">
    <property type="entry name" value="ANK_REPEAT"/>
    <property type="match status" value="1"/>
</dbReference>
<dbReference type="CDD" id="cd01250">
    <property type="entry name" value="PH_AGAP"/>
    <property type="match status" value="1"/>
</dbReference>
<dbReference type="PROSITE" id="PS51421">
    <property type="entry name" value="RAS"/>
    <property type="match status" value="1"/>
</dbReference>
<feature type="repeat" description="ANK" evidence="9">
    <location>
        <begin position="905"/>
        <end position="937"/>
    </location>
</feature>
<organism evidence="14 15">
    <name type="scientific">Artemia franciscana</name>
    <name type="common">Brine shrimp</name>
    <name type="synonym">Artemia sanfranciscana</name>
    <dbReference type="NCBI Taxonomy" id="6661"/>
    <lineage>
        <taxon>Eukaryota</taxon>
        <taxon>Metazoa</taxon>
        <taxon>Ecdysozoa</taxon>
        <taxon>Arthropoda</taxon>
        <taxon>Crustacea</taxon>
        <taxon>Branchiopoda</taxon>
        <taxon>Anostraca</taxon>
        <taxon>Artemiidae</taxon>
        <taxon>Artemia</taxon>
    </lineage>
</organism>
<feature type="compositionally biased region" description="Basic and acidic residues" evidence="11">
    <location>
        <begin position="493"/>
        <end position="503"/>
    </location>
</feature>
<dbReference type="FunFam" id="3.40.50.300:FF:000178">
    <property type="entry name" value="Arf-GAP with GTPase, ANK repeat and PH domain-containing protein 1"/>
    <property type="match status" value="1"/>
</dbReference>
<dbReference type="InterPro" id="IPR037278">
    <property type="entry name" value="ARFGAP/RecO"/>
</dbReference>
<evidence type="ECO:0000313" key="15">
    <source>
        <dbReference type="Proteomes" id="UP001187531"/>
    </source>
</evidence>
<sequence length="997" mass="110367">KIFIMCEYKQHPKMKSSSLFLERLPLYNRLLNFARNKENLNPSPFQRGCVTSDNLKRKNVTVPSRQEAEKGTTSTLFRSFRRKSLRRSFRRTKSLVAKDVDSFVNSQEWTLARNVPDLRLGIVGALSSGKSALVHRYLTGTYMQEESPEGGRFKKEVSIDGQSHLLLIRDEGGQPELQFTTWVDAVIFVFSLDCEVSFSTVYNYYLRMSQFRNIAEIPVILVATQDTISEGNPRVVDQIRVSKLAQELKARATFETCATYGSNVEKVFQEACQKILQSRIMSTSMPPPTILPPAPRTPSNRLTQQYHFSNTNGGQYYNSVDRLPPGHIISPAVAERLSGQLPATPTMSERLATSSHSPYLNQSVLRKPDHRLYNESLVTPSTQTVTARHRMTDDTILRRANITTINYTPSTPTLTPCQAGNLTTTQSGSQMSLSVPGDRSSVDSISNRGTPPSSGDLLSVSGKDGGKDLPTPSSTPTTSRKSRRRSNLFIPSSKKEESRDKSNKNIGSNSEFGSGRSIPVKQGALYKRGTGLNKDWKKKYVTLSDDGKLTYHPSINEYMEDVQGKVISLQFVTVKVPGQKPRGSRSTMNPPSTPVNPSQSNGNINALDSVGSLSIVGGYNIPLIGKDKKDKVLLTAYELLKEGGANKVVNGSEDLSTEESCRLETPNVKKRHRRMKSSGNKANDLEEYDGFEFQIVSLDNKTWHFEASSLEERDEWVTAIEGQILNLLQGNESSKSKGRVNPIVDPAQIQSIKNVPGNLNCADCDAPSPDWASLNLGILVCIECSGIHRKLGSHISRVRSLDLDEWTPTTLSVLLSLGNEEANSIWEAKIDKKYVKPNANSFTDERERWIRTKYERREFTLPPPSSPPLGQRLVDAVCRSDIKSVYSTLIHATSDDVNCLVAKADGRRPLHLAAGLGNPALVQILLWHNADPLLLDHEGRSALSFARASNSPDVIDLLISNKCPEGNPVHASGTLARRKGSVTRKPDCLDKLPASVI</sequence>
<evidence type="ECO:0000256" key="3">
    <source>
        <dbReference type="ARBA" id="ARBA00022723"/>
    </source>
</evidence>
<feature type="compositionally biased region" description="Polar residues" evidence="11">
    <location>
        <begin position="442"/>
        <end position="453"/>
    </location>
</feature>
<comment type="similarity">
    <text evidence="1">Belongs to the centaurin gamma-like family.</text>
</comment>
<dbReference type="PROSITE" id="PS50297">
    <property type="entry name" value="ANK_REP_REGION"/>
    <property type="match status" value="1"/>
</dbReference>
<gene>
    <name evidence="14" type="ORF">QYM36_018245</name>
</gene>
<evidence type="ECO:0000256" key="9">
    <source>
        <dbReference type="PROSITE-ProRule" id="PRU00023"/>
    </source>
</evidence>
<dbReference type="GO" id="GO:0003924">
    <property type="term" value="F:GTPase activity"/>
    <property type="evidence" value="ECO:0007669"/>
    <property type="project" value="InterPro"/>
</dbReference>
<dbReference type="SUPFAM" id="SSF48403">
    <property type="entry name" value="Ankyrin repeat"/>
    <property type="match status" value="1"/>
</dbReference>
<feature type="non-terminal residue" evidence="14">
    <location>
        <position position="997"/>
    </location>
</feature>
<proteinExistence type="inferred from homology"/>
<evidence type="ECO:0000256" key="4">
    <source>
        <dbReference type="ARBA" id="ARBA00022741"/>
    </source>
</evidence>
<dbReference type="CDD" id="cd04103">
    <property type="entry name" value="Centaurin_gamma"/>
    <property type="match status" value="1"/>
</dbReference>
<dbReference type="PANTHER" id="PTHR45819:SF5">
    <property type="entry name" value="CENTAURIN-GAMMA-1A"/>
    <property type="match status" value="1"/>
</dbReference>
<keyword evidence="8" id="KW-0342">GTP-binding</keyword>
<evidence type="ECO:0000256" key="6">
    <source>
        <dbReference type="ARBA" id="ARBA00022833"/>
    </source>
</evidence>
<feature type="region of interest" description="Disordered" evidence="11">
    <location>
        <begin position="407"/>
        <end position="517"/>
    </location>
</feature>
<dbReference type="Gene3D" id="3.40.50.300">
    <property type="entry name" value="P-loop containing nucleotide triphosphate hydrolases"/>
    <property type="match status" value="1"/>
</dbReference>
<evidence type="ECO:0000256" key="5">
    <source>
        <dbReference type="ARBA" id="ARBA00022771"/>
    </source>
</evidence>
<evidence type="ECO:0000259" key="12">
    <source>
        <dbReference type="PROSITE" id="PS50003"/>
    </source>
</evidence>
<dbReference type="Gene3D" id="1.10.220.150">
    <property type="entry name" value="Arf GTPase activating protein"/>
    <property type="match status" value="1"/>
</dbReference>
<dbReference type="PROSITE" id="PS50003">
    <property type="entry name" value="PH_DOMAIN"/>
    <property type="match status" value="1"/>
</dbReference>
<keyword evidence="7 9" id="KW-0040">ANK repeat</keyword>